<evidence type="ECO:0000259" key="3">
    <source>
        <dbReference type="PROSITE" id="PS51898"/>
    </source>
</evidence>
<dbReference type="Pfam" id="PF00589">
    <property type="entry name" value="Phage_integrase"/>
    <property type="match status" value="1"/>
</dbReference>
<keyword evidence="5" id="KW-1185">Reference proteome</keyword>
<dbReference type="RefSeq" id="WP_134568414.1">
    <property type="nucleotide sequence ID" value="NZ_SOFP01000063.1"/>
</dbReference>
<name>A0A4V3IEC7_9MICO</name>
<dbReference type="GO" id="GO:0006310">
    <property type="term" value="P:DNA recombination"/>
    <property type="evidence" value="ECO:0007669"/>
    <property type="project" value="UniProtKB-KW"/>
</dbReference>
<dbReference type="OrthoDB" id="1822491at2"/>
<dbReference type="GO" id="GO:0015074">
    <property type="term" value="P:DNA integration"/>
    <property type="evidence" value="ECO:0007669"/>
    <property type="project" value="InterPro"/>
</dbReference>
<proteinExistence type="predicted"/>
<dbReference type="InterPro" id="IPR013762">
    <property type="entry name" value="Integrase-like_cat_sf"/>
</dbReference>
<reference evidence="4 5" key="1">
    <citation type="submission" date="2019-03" db="EMBL/GenBank/DDBJ databases">
        <title>Genomics of glacier-inhabiting Cryobacterium strains.</title>
        <authorList>
            <person name="Liu Q."/>
            <person name="Xin Y.-H."/>
        </authorList>
    </citation>
    <scope>NUCLEOTIDE SEQUENCE [LARGE SCALE GENOMIC DNA]</scope>
    <source>
        <strain evidence="4 5">MDT1-3</strain>
    </source>
</reference>
<organism evidence="4 5">
    <name type="scientific">Cryobacterium algoritolerans</name>
    <dbReference type="NCBI Taxonomy" id="1259184"/>
    <lineage>
        <taxon>Bacteria</taxon>
        <taxon>Bacillati</taxon>
        <taxon>Actinomycetota</taxon>
        <taxon>Actinomycetes</taxon>
        <taxon>Micrococcales</taxon>
        <taxon>Microbacteriaceae</taxon>
        <taxon>Cryobacterium</taxon>
    </lineage>
</organism>
<dbReference type="InterPro" id="IPR011010">
    <property type="entry name" value="DNA_brk_join_enz"/>
</dbReference>
<accession>A0A4V3IEC7</accession>
<comment type="caution">
    <text evidence="4">The sequence shown here is derived from an EMBL/GenBank/DDBJ whole genome shotgun (WGS) entry which is preliminary data.</text>
</comment>
<dbReference type="GO" id="GO:0003677">
    <property type="term" value="F:DNA binding"/>
    <property type="evidence" value="ECO:0007669"/>
    <property type="project" value="InterPro"/>
</dbReference>
<dbReference type="SUPFAM" id="SSF56349">
    <property type="entry name" value="DNA breaking-rejoining enzymes"/>
    <property type="match status" value="1"/>
</dbReference>
<protein>
    <recommendedName>
        <fullName evidence="3">Tyr recombinase domain-containing protein</fullName>
    </recommendedName>
</protein>
<dbReference type="Proteomes" id="UP000298412">
    <property type="component" value="Unassembled WGS sequence"/>
</dbReference>
<evidence type="ECO:0000256" key="1">
    <source>
        <dbReference type="ARBA" id="ARBA00023172"/>
    </source>
</evidence>
<feature type="compositionally biased region" description="Polar residues" evidence="2">
    <location>
        <begin position="110"/>
        <end position="119"/>
    </location>
</feature>
<evidence type="ECO:0000256" key="2">
    <source>
        <dbReference type="SAM" id="MobiDB-lite"/>
    </source>
</evidence>
<gene>
    <name evidence="4" type="ORF">E3O19_13525</name>
</gene>
<dbReference type="AlphaFoldDB" id="A0A4V3IEC7"/>
<keyword evidence="1" id="KW-0233">DNA recombination</keyword>
<feature type="domain" description="Tyr recombinase" evidence="3">
    <location>
        <begin position="1"/>
        <end position="128"/>
    </location>
</feature>
<evidence type="ECO:0000313" key="5">
    <source>
        <dbReference type="Proteomes" id="UP000298412"/>
    </source>
</evidence>
<dbReference type="Gene3D" id="1.10.443.10">
    <property type="entry name" value="Intergrase catalytic core"/>
    <property type="match status" value="1"/>
</dbReference>
<dbReference type="PROSITE" id="PS51898">
    <property type="entry name" value="TYR_RECOMBINASE"/>
    <property type="match status" value="1"/>
</dbReference>
<feature type="region of interest" description="Disordered" evidence="2">
    <location>
        <begin position="107"/>
        <end position="128"/>
    </location>
</feature>
<dbReference type="InterPro" id="IPR002104">
    <property type="entry name" value="Integrase_catalytic"/>
</dbReference>
<dbReference type="EMBL" id="SOFP01000063">
    <property type="protein sequence ID" value="TFC12243.1"/>
    <property type="molecule type" value="Genomic_DNA"/>
</dbReference>
<evidence type="ECO:0000313" key="4">
    <source>
        <dbReference type="EMBL" id="TFC12243.1"/>
    </source>
</evidence>
<sequence>MAILVSRSHTDGHVVRTNTKSGNVRTVPVVDAIGDVIRVHVAGRQPDEPLFPLQSGSLRLLANFKRPIKWDLERHGHRIHDLRHTAATLWLQNGVDLKIAQAWLGHPPRSSRQTLTHTGSGRVPTPPC</sequence>